<keyword evidence="3" id="KW-1185">Reference proteome</keyword>
<protein>
    <submittedName>
        <fullName evidence="2">Uncharacterized protein</fullName>
    </submittedName>
</protein>
<dbReference type="AlphaFoldDB" id="A0A9P8RRR4"/>
<sequence length="69" mass="7709">MFRNIDHSSGDGGKRKSYGGHGGDTVQQSPPKTPLKGMVIDGVWMCNCQPRLPVERLQTRKEGVNRGRW</sequence>
<evidence type="ECO:0000313" key="3">
    <source>
        <dbReference type="Proteomes" id="UP000750711"/>
    </source>
</evidence>
<feature type="compositionally biased region" description="Basic and acidic residues" evidence="1">
    <location>
        <begin position="1"/>
        <end position="14"/>
    </location>
</feature>
<feature type="region of interest" description="Disordered" evidence="1">
    <location>
        <begin position="1"/>
        <end position="36"/>
    </location>
</feature>
<gene>
    <name evidence="2" type="ORF">GP486_002424</name>
</gene>
<organism evidence="2 3">
    <name type="scientific">Trichoglossum hirsutum</name>
    <dbReference type="NCBI Taxonomy" id="265104"/>
    <lineage>
        <taxon>Eukaryota</taxon>
        <taxon>Fungi</taxon>
        <taxon>Dikarya</taxon>
        <taxon>Ascomycota</taxon>
        <taxon>Pezizomycotina</taxon>
        <taxon>Geoglossomycetes</taxon>
        <taxon>Geoglossales</taxon>
        <taxon>Geoglossaceae</taxon>
        <taxon>Trichoglossum</taxon>
    </lineage>
</organism>
<evidence type="ECO:0000256" key="1">
    <source>
        <dbReference type="SAM" id="MobiDB-lite"/>
    </source>
</evidence>
<accession>A0A9P8RRR4</accession>
<feature type="non-terminal residue" evidence="2">
    <location>
        <position position="69"/>
    </location>
</feature>
<proteinExistence type="predicted"/>
<reference evidence="2" key="1">
    <citation type="submission" date="2021-03" db="EMBL/GenBank/DDBJ databases">
        <title>Comparative genomics and phylogenomic investigation of the class Geoglossomycetes provide insights into ecological specialization and systematics.</title>
        <authorList>
            <person name="Melie T."/>
            <person name="Pirro S."/>
            <person name="Miller A.N."/>
            <person name="Quandt A."/>
        </authorList>
    </citation>
    <scope>NUCLEOTIDE SEQUENCE</scope>
    <source>
        <strain evidence="2">CAQ_001_2017</strain>
    </source>
</reference>
<dbReference type="EMBL" id="JAGHQM010000268">
    <property type="protein sequence ID" value="KAH0563017.1"/>
    <property type="molecule type" value="Genomic_DNA"/>
</dbReference>
<dbReference type="Proteomes" id="UP000750711">
    <property type="component" value="Unassembled WGS sequence"/>
</dbReference>
<evidence type="ECO:0000313" key="2">
    <source>
        <dbReference type="EMBL" id="KAH0563017.1"/>
    </source>
</evidence>
<comment type="caution">
    <text evidence="2">The sequence shown here is derived from an EMBL/GenBank/DDBJ whole genome shotgun (WGS) entry which is preliminary data.</text>
</comment>
<name>A0A9P8RRR4_9PEZI</name>